<dbReference type="OrthoDB" id="4922373at2759"/>
<dbReference type="EMBL" id="JAAVMX010000005">
    <property type="protein sequence ID" value="KAF4509318.1"/>
    <property type="molecule type" value="Genomic_DNA"/>
</dbReference>
<comment type="similarity">
    <text evidence="1">Belongs to the beta/gamma-crystallin family.</text>
</comment>
<sequence>MLFTNIFALAFATLVAAETAEVQHEARDNYAATLYSQPNFHGASRRVDRGRCYDLGRPLRGDVQSIRVDRGDDCFLYEGERCNGRRTRYANSERRVRDRRVRSVRCVRDRRH</sequence>
<evidence type="ECO:0000256" key="2">
    <source>
        <dbReference type="ARBA" id="ARBA00022737"/>
    </source>
</evidence>
<gene>
    <name evidence="5" type="ORF">G6O67_005583</name>
</gene>
<evidence type="ECO:0000256" key="3">
    <source>
        <dbReference type="SAM" id="SignalP"/>
    </source>
</evidence>
<keyword evidence="2" id="KW-0677">Repeat</keyword>
<evidence type="ECO:0000259" key="4">
    <source>
        <dbReference type="SMART" id="SM00247"/>
    </source>
</evidence>
<feature type="domain" description="Beta/gamma crystallin 'Greek key'" evidence="4">
    <location>
        <begin position="31"/>
        <end position="107"/>
    </location>
</feature>
<dbReference type="Proteomes" id="UP000557566">
    <property type="component" value="Unassembled WGS sequence"/>
</dbReference>
<dbReference type="SUPFAM" id="SSF49695">
    <property type="entry name" value="gamma-Crystallin-like"/>
    <property type="match status" value="1"/>
</dbReference>
<evidence type="ECO:0000313" key="6">
    <source>
        <dbReference type="Proteomes" id="UP000557566"/>
    </source>
</evidence>
<dbReference type="Gene3D" id="2.60.20.10">
    <property type="entry name" value="Crystallins"/>
    <property type="match status" value="1"/>
</dbReference>
<proteinExistence type="inferred from homology"/>
<feature type="signal peptide" evidence="3">
    <location>
        <begin position="1"/>
        <end position="17"/>
    </location>
</feature>
<reference evidence="5 6" key="1">
    <citation type="journal article" date="2020" name="Genome Biol. Evol.">
        <title>A new high-quality draft genome assembly of the Chinese cordyceps Ophiocordyceps sinensis.</title>
        <authorList>
            <person name="Shu R."/>
            <person name="Zhang J."/>
            <person name="Meng Q."/>
            <person name="Zhang H."/>
            <person name="Zhou G."/>
            <person name="Li M."/>
            <person name="Wu P."/>
            <person name="Zhao Y."/>
            <person name="Chen C."/>
            <person name="Qin Q."/>
        </authorList>
    </citation>
    <scope>NUCLEOTIDE SEQUENCE [LARGE SCALE GENOMIC DNA]</scope>
    <source>
        <strain evidence="5 6">IOZ07</strain>
    </source>
</reference>
<protein>
    <recommendedName>
        <fullName evidence="4">Beta/gamma crystallin 'Greek key' domain-containing protein</fullName>
    </recommendedName>
</protein>
<comment type="caution">
    <text evidence="5">The sequence shown here is derived from an EMBL/GenBank/DDBJ whole genome shotgun (WGS) entry which is preliminary data.</text>
</comment>
<keyword evidence="6" id="KW-1185">Reference proteome</keyword>
<dbReference type="SMART" id="SM00247">
    <property type="entry name" value="XTALbg"/>
    <property type="match status" value="1"/>
</dbReference>
<dbReference type="InterPro" id="IPR001064">
    <property type="entry name" value="Beta/gamma_crystallin"/>
</dbReference>
<evidence type="ECO:0000313" key="5">
    <source>
        <dbReference type="EMBL" id="KAF4509318.1"/>
    </source>
</evidence>
<dbReference type="AlphaFoldDB" id="A0A8H4PRY0"/>
<keyword evidence="3" id="KW-0732">Signal</keyword>
<organism evidence="5 6">
    <name type="scientific">Ophiocordyceps sinensis</name>
    <dbReference type="NCBI Taxonomy" id="72228"/>
    <lineage>
        <taxon>Eukaryota</taxon>
        <taxon>Fungi</taxon>
        <taxon>Dikarya</taxon>
        <taxon>Ascomycota</taxon>
        <taxon>Pezizomycotina</taxon>
        <taxon>Sordariomycetes</taxon>
        <taxon>Hypocreomycetidae</taxon>
        <taxon>Hypocreales</taxon>
        <taxon>Ophiocordycipitaceae</taxon>
        <taxon>Ophiocordyceps</taxon>
    </lineage>
</organism>
<feature type="chain" id="PRO_5034694790" description="Beta/gamma crystallin 'Greek key' domain-containing protein" evidence="3">
    <location>
        <begin position="18"/>
        <end position="112"/>
    </location>
</feature>
<evidence type="ECO:0000256" key="1">
    <source>
        <dbReference type="ARBA" id="ARBA00009646"/>
    </source>
</evidence>
<dbReference type="InterPro" id="IPR011024">
    <property type="entry name" value="G_crystallin-like"/>
</dbReference>
<name>A0A8H4PRY0_9HYPO</name>
<accession>A0A8H4PRY0</accession>